<comment type="domain">
    <text evidence="11">The WWE domain mediates non-covalent poly(ADP-ribose)-binding.</text>
</comment>
<dbReference type="PANTHER" id="PTHR13417">
    <property type="entry name" value="E3 UBIQUITIN-PROTEIN LIGASE RNF146"/>
    <property type="match status" value="1"/>
</dbReference>
<evidence type="ECO:0000256" key="7">
    <source>
        <dbReference type="ARBA" id="ARBA00022771"/>
    </source>
</evidence>
<dbReference type="InterPro" id="IPR018123">
    <property type="entry name" value="WWE-dom_subgr"/>
</dbReference>
<feature type="region of interest" description="Disordered" evidence="12">
    <location>
        <begin position="33"/>
        <end position="58"/>
    </location>
</feature>
<evidence type="ECO:0000256" key="6">
    <source>
        <dbReference type="ARBA" id="ARBA00022723"/>
    </source>
</evidence>
<evidence type="ECO:0000256" key="8">
    <source>
        <dbReference type="ARBA" id="ARBA00022786"/>
    </source>
</evidence>
<dbReference type="PROSITE" id="PS50089">
    <property type="entry name" value="ZF_RING_2"/>
    <property type="match status" value="1"/>
</dbReference>
<dbReference type="Proteomes" id="UP000694888">
    <property type="component" value="Unplaced"/>
</dbReference>
<keyword evidence="8 11" id="KW-0833">Ubl conjugation pathway</keyword>
<keyword evidence="15" id="KW-1185">Reference proteome</keyword>
<dbReference type="Pfam" id="PF13920">
    <property type="entry name" value="zf-C3HC4_3"/>
    <property type="match status" value="1"/>
</dbReference>
<gene>
    <name evidence="16" type="primary">LOC101856688</name>
</gene>
<dbReference type="CDD" id="cd16546">
    <property type="entry name" value="RING-HC_RNF146"/>
    <property type="match status" value="1"/>
</dbReference>
<dbReference type="Gene3D" id="3.30.720.50">
    <property type="match status" value="1"/>
</dbReference>
<dbReference type="GeneID" id="101856688"/>
<feature type="region of interest" description="Disordered" evidence="12">
    <location>
        <begin position="291"/>
        <end position="367"/>
    </location>
</feature>
<evidence type="ECO:0000256" key="9">
    <source>
        <dbReference type="ARBA" id="ARBA00022833"/>
    </source>
</evidence>
<dbReference type="SMART" id="SM00678">
    <property type="entry name" value="WWE"/>
    <property type="match status" value="1"/>
</dbReference>
<evidence type="ECO:0000259" key="14">
    <source>
        <dbReference type="PROSITE" id="PS50918"/>
    </source>
</evidence>
<reference evidence="16" key="1">
    <citation type="submission" date="2025-08" db="UniProtKB">
        <authorList>
            <consortium name="RefSeq"/>
        </authorList>
    </citation>
    <scope>IDENTIFICATION</scope>
</reference>
<dbReference type="InterPro" id="IPR004170">
    <property type="entry name" value="WWE_dom"/>
</dbReference>
<comment type="subcellular location">
    <subcellularLocation>
        <location evidence="2 11">Cytoplasm</location>
        <location evidence="2 11">Cytosol</location>
    </subcellularLocation>
</comment>
<feature type="compositionally biased region" description="Polar residues" evidence="12">
    <location>
        <begin position="303"/>
        <end position="316"/>
    </location>
</feature>
<dbReference type="InterPro" id="IPR044110">
    <property type="entry name" value="RING-HC_RNF146"/>
</dbReference>
<dbReference type="PROSITE" id="PS50918">
    <property type="entry name" value="WWE"/>
    <property type="match status" value="1"/>
</dbReference>
<evidence type="ECO:0000313" key="16">
    <source>
        <dbReference type="RefSeq" id="XP_005107732.1"/>
    </source>
</evidence>
<feature type="compositionally biased region" description="Polar residues" evidence="12">
    <location>
        <begin position="243"/>
        <end position="252"/>
    </location>
</feature>
<evidence type="ECO:0000256" key="11">
    <source>
        <dbReference type="RuleBase" id="RU367115"/>
    </source>
</evidence>
<feature type="compositionally biased region" description="Polar residues" evidence="12">
    <location>
        <begin position="357"/>
        <end position="367"/>
    </location>
</feature>
<dbReference type="Pfam" id="PF02825">
    <property type="entry name" value="WWE"/>
    <property type="match status" value="1"/>
</dbReference>
<evidence type="ECO:0000256" key="5">
    <source>
        <dbReference type="ARBA" id="ARBA00022687"/>
    </source>
</evidence>
<dbReference type="SUPFAM" id="SSF117839">
    <property type="entry name" value="WWE domain"/>
    <property type="match status" value="1"/>
</dbReference>
<dbReference type="EC" id="2.3.2.27" evidence="11"/>
<feature type="compositionally biased region" description="Basic and acidic residues" evidence="12">
    <location>
        <begin position="218"/>
        <end position="228"/>
    </location>
</feature>
<dbReference type="PROSITE" id="PS00518">
    <property type="entry name" value="ZF_RING_1"/>
    <property type="match status" value="1"/>
</dbReference>
<evidence type="ECO:0000256" key="12">
    <source>
        <dbReference type="SAM" id="MobiDB-lite"/>
    </source>
</evidence>
<comment type="function">
    <text evidence="11">E3 ubiquitin-protein ligase that specifically binds poly-ADP-ribosylated proteins and mediates their ubiquitination and subsequent degradation.</text>
</comment>
<dbReference type="InterPro" id="IPR017907">
    <property type="entry name" value="Znf_RING_CS"/>
</dbReference>
<feature type="domain" description="RING-type" evidence="13">
    <location>
        <begin position="63"/>
        <end position="101"/>
    </location>
</feature>
<protein>
    <recommendedName>
        <fullName evidence="11">E3 ubiquitin-protein ligase</fullName>
        <ecNumber evidence="11">2.3.2.27</ecNumber>
    </recommendedName>
</protein>
<keyword evidence="6 11" id="KW-0479">Metal-binding</keyword>
<keyword evidence="4 11" id="KW-0808">Transferase</keyword>
<dbReference type="InterPro" id="IPR037197">
    <property type="entry name" value="WWE_dom_sf"/>
</dbReference>
<dbReference type="InterPro" id="IPR033509">
    <property type="entry name" value="RNF146"/>
</dbReference>
<proteinExistence type="predicted"/>
<organism evidence="15 16">
    <name type="scientific">Aplysia californica</name>
    <name type="common">California sea hare</name>
    <dbReference type="NCBI Taxonomy" id="6500"/>
    <lineage>
        <taxon>Eukaryota</taxon>
        <taxon>Metazoa</taxon>
        <taxon>Spiralia</taxon>
        <taxon>Lophotrochozoa</taxon>
        <taxon>Mollusca</taxon>
        <taxon>Gastropoda</taxon>
        <taxon>Heterobranchia</taxon>
        <taxon>Euthyneura</taxon>
        <taxon>Tectipleura</taxon>
        <taxon>Aplysiida</taxon>
        <taxon>Aplysioidea</taxon>
        <taxon>Aplysiidae</taxon>
        <taxon>Aplysia</taxon>
    </lineage>
</organism>
<evidence type="ECO:0000256" key="1">
    <source>
        <dbReference type="ARBA" id="ARBA00000900"/>
    </source>
</evidence>
<evidence type="ECO:0000313" key="15">
    <source>
        <dbReference type="Proteomes" id="UP000694888"/>
    </source>
</evidence>
<keyword evidence="9 11" id="KW-0862">Zinc</keyword>
<dbReference type="Gene3D" id="3.30.40.10">
    <property type="entry name" value="Zinc/RING finger domain, C3HC4 (zinc finger)"/>
    <property type="match status" value="1"/>
</dbReference>
<evidence type="ECO:0000259" key="13">
    <source>
        <dbReference type="PROSITE" id="PS50089"/>
    </source>
</evidence>
<evidence type="ECO:0000256" key="10">
    <source>
        <dbReference type="PROSITE-ProRule" id="PRU00175"/>
    </source>
</evidence>
<feature type="compositionally biased region" description="Polar residues" evidence="12">
    <location>
        <begin position="48"/>
        <end position="58"/>
    </location>
</feature>
<dbReference type="InterPro" id="IPR013083">
    <property type="entry name" value="Znf_RING/FYVE/PHD"/>
</dbReference>
<name>A0ABM0K383_APLCA</name>
<feature type="region of interest" description="Disordered" evidence="12">
    <location>
        <begin position="203"/>
        <end position="277"/>
    </location>
</feature>
<dbReference type="SMART" id="SM00184">
    <property type="entry name" value="RING"/>
    <property type="match status" value="1"/>
</dbReference>
<evidence type="ECO:0000256" key="3">
    <source>
        <dbReference type="ARBA" id="ARBA00022490"/>
    </source>
</evidence>
<comment type="PTM">
    <text evidence="11">Ubiquitinated; autoubiquitinated.</text>
</comment>
<sequence length="367" mass="40027">MDNSTFCLQDLSGSDLEEGDCDMSKAQVASDKTCIDGTGSRDGEEQRNANSDTEGSNSNALECPVCLQTCIYPVQLPCMHIFCFLCVKGVANRSTRCALCRQQIPADFFCQPNLVEWDSLENPVTFDDGYGWFYGGVNGWWQYDERTSQELETHHKAGHASCELLIAGYVYIIDLTNMVQTRRNDRTKKRRIKRDLVTLPGRKGIAGLKINSEGAQPDSDRPGADGHESGGPGRQAIPIQRAVRSSDTQSVSPPTPYNTPQTPQTPSESPPTTTEPDLSVQLERLRLEPLTSQIRGGSSSSSHGYNTPEQLTSSQDDTARLYGVSASLEQYQARENSSAGTSSSGAAVMTDEEDNARNQSCAGSKFV</sequence>
<evidence type="ECO:0000256" key="4">
    <source>
        <dbReference type="ARBA" id="ARBA00022679"/>
    </source>
</evidence>
<keyword evidence="5" id="KW-0879">Wnt signaling pathway</keyword>
<feature type="domain" description="WWE" evidence="14">
    <location>
        <begin position="118"/>
        <end position="194"/>
    </location>
</feature>
<comment type="pathway">
    <text evidence="11">Protein modification; protein ubiquitination.</text>
</comment>
<feature type="compositionally biased region" description="Polar residues" evidence="12">
    <location>
        <begin position="327"/>
        <end position="336"/>
    </location>
</feature>
<dbReference type="InterPro" id="IPR001841">
    <property type="entry name" value="Znf_RING"/>
</dbReference>
<keyword evidence="3 11" id="KW-0963">Cytoplasm</keyword>
<feature type="compositionally biased region" description="Low complexity" evidence="12">
    <location>
        <begin position="258"/>
        <end position="276"/>
    </location>
</feature>
<keyword evidence="7 10" id="KW-0863">Zinc-finger</keyword>
<comment type="catalytic activity">
    <reaction evidence="1 11">
        <text>S-ubiquitinyl-[E2 ubiquitin-conjugating enzyme]-L-cysteine + [acceptor protein]-L-lysine = [E2 ubiquitin-conjugating enzyme]-L-cysteine + N(6)-ubiquitinyl-[acceptor protein]-L-lysine.</text>
        <dbReference type="EC" id="2.3.2.27"/>
    </reaction>
</comment>
<accession>A0ABM0K383</accession>
<dbReference type="RefSeq" id="XP_005107732.1">
    <property type="nucleotide sequence ID" value="XM_005107675.3"/>
</dbReference>
<evidence type="ECO:0000256" key="2">
    <source>
        <dbReference type="ARBA" id="ARBA00004514"/>
    </source>
</evidence>
<dbReference type="PANTHER" id="PTHR13417:SF2">
    <property type="entry name" value="E3 UBIQUITIN-PROTEIN LIGASE RNF146"/>
    <property type="match status" value="1"/>
</dbReference>
<feature type="compositionally biased region" description="Low complexity" evidence="12">
    <location>
        <begin position="337"/>
        <end position="347"/>
    </location>
</feature>
<dbReference type="SUPFAM" id="SSF57850">
    <property type="entry name" value="RING/U-box"/>
    <property type="match status" value="1"/>
</dbReference>